<dbReference type="GO" id="GO:0006897">
    <property type="term" value="P:endocytosis"/>
    <property type="evidence" value="ECO:0007669"/>
    <property type="project" value="UniProtKB-KW"/>
</dbReference>
<comment type="caution">
    <text evidence="18">The sequence shown here is derived from an EMBL/GenBank/DDBJ whole genome shotgun (WGS) entry which is preliminary data.</text>
</comment>
<keyword evidence="8" id="KW-0479">Metal-binding</keyword>
<evidence type="ECO:0000256" key="5">
    <source>
        <dbReference type="ARBA" id="ARBA00022490"/>
    </source>
</evidence>
<dbReference type="Pfam" id="PF09311">
    <property type="entry name" value="Rab5-bind"/>
    <property type="match status" value="1"/>
</dbReference>
<keyword evidence="11" id="KW-0862">Zinc</keyword>
<feature type="compositionally biased region" description="Basic and acidic residues" evidence="16">
    <location>
        <begin position="15"/>
        <end position="27"/>
    </location>
</feature>
<dbReference type="Gene3D" id="3.30.40.10">
    <property type="entry name" value="Zinc/RING finger domain, C3HC4 (zinc finger)"/>
    <property type="match status" value="1"/>
</dbReference>
<evidence type="ECO:0000256" key="9">
    <source>
        <dbReference type="ARBA" id="ARBA00022753"/>
    </source>
</evidence>
<dbReference type="InterPro" id="IPR017455">
    <property type="entry name" value="Znf_FYVE-rel"/>
</dbReference>
<accession>A0AAD9MQY3</accession>
<dbReference type="GO" id="GO:0008083">
    <property type="term" value="F:growth factor activity"/>
    <property type="evidence" value="ECO:0007669"/>
    <property type="project" value="InterPro"/>
</dbReference>
<dbReference type="PRINTS" id="PR01432">
    <property type="entry name" value="RABAPTIN"/>
</dbReference>
<evidence type="ECO:0000256" key="1">
    <source>
        <dbReference type="ARBA" id="ARBA00004412"/>
    </source>
</evidence>
<evidence type="ECO:0000256" key="10">
    <source>
        <dbReference type="ARBA" id="ARBA00022771"/>
    </source>
</evidence>
<evidence type="ECO:0000256" key="14">
    <source>
        <dbReference type="PROSITE-ProRule" id="PRU00091"/>
    </source>
</evidence>
<dbReference type="InterPro" id="IPR011011">
    <property type="entry name" value="Znf_FYVE_PHD"/>
</dbReference>
<evidence type="ECO:0000256" key="7">
    <source>
        <dbReference type="ARBA" id="ARBA00022583"/>
    </source>
</evidence>
<evidence type="ECO:0000256" key="3">
    <source>
        <dbReference type="ARBA" id="ARBA00006603"/>
    </source>
</evidence>
<dbReference type="Proteomes" id="UP001208570">
    <property type="component" value="Unassembled WGS sequence"/>
</dbReference>
<dbReference type="FunFam" id="1.20.5.730:FF:000005">
    <property type="entry name" value="RABaptiN (Rab effector)"/>
    <property type="match status" value="1"/>
</dbReference>
<dbReference type="EMBL" id="JAODUP010000986">
    <property type="protein sequence ID" value="KAK2142195.1"/>
    <property type="molecule type" value="Genomic_DNA"/>
</dbReference>
<evidence type="ECO:0000256" key="4">
    <source>
        <dbReference type="ARBA" id="ARBA00022448"/>
    </source>
</evidence>
<feature type="region of interest" description="Disordered" evidence="16">
    <location>
        <begin position="356"/>
        <end position="416"/>
    </location>
</feature>
<feature type="domain" description="FYVE-type" evidence="17">
    <location>
        <begin position="871"/>
        <end position="929"/>
    </location>
</feature>
<sequence>MESDDFGSFTAADKTMNDDASDHQKEVEKLQKEKKLLEVEFGQKRAKFMELFKQKEDDLIKAGELLSEAQKEVTEKDEQVKRLRTEVDDIKTAVAISEATKEDYVLEIRRKYDEEVKSLQHIMKDAIEQAHQAAAHKFQQEHAKLIAGYEKLDKELQDTKQKLAQERDGLLASVTKTIQKKVGVVALGQSLTEQENLEDSMKKAQEDAEILKSVVLPLEEEIQSLKEQLHAANQKISQFEGKPLEDGSILVEGSDELDERLKELNQSLEVEKASRSDLEMYTAVLNTQKNVLQEDNEKLMNQLQEVVKYLEAERQAHNNLKQTWQMANDQFLQAQRLMMNDMRSMESVLTAEQQRQIEEMKKKDAEREADEKRLLEKEQNEKDVSIRNEDTDAALDSQQHDSKGSMTSLTSDELSKMEDDNSISINTPASLAASPAVNANTSLLRSQSNQSLQSITKELFDSGMQDTKSLSDEAGALRLSPDRSFHVPNLTEAQQKAITDPTPAAEASQSLIASIKAKAESFSTVGKRLVSEKEWDMMQKEVRTAREKLGRPCELCHNYESQLQSLQESERKSQDQIRTLERHLQAERQAMTNQQAYTEELENNLKTVAEQFQEQIAILTNKVQESEKTVNDLKQQYIHSQTDLQHHLRTLMADREAVQKELSHLQEENDSLVGKHSKHSQQLQEESINLPNNLEEMQLLLLKYREEIISAKVAKEHIEDNLKSELLFLKDQLLCEQQEKSNLEEAMSQEISQIQHELDKHKGLKSELDEIKKLKAELEGKVTSTDCQLRTIQDHNQKTINTLQSQVNELKNSKIALEAELAKMRAKVSSLQVDLDNSEAVQRDFVKLSQSLQIQLEKIRAAEHEVRWQHEEDIEECSNCRQPFSVTKRKHHCRHCGKIFCNDCLPKIVNSGPSLRPSRVCDVCHTILVRDATPYFSTELPQSPD</sequence>
<dbReference type="InterPro" id="IPR000306">
    <property type="entry name" value="Znf_FYVE"/>
</dbReference>
<comment type="subcellular location">
    <subcellularLocation>
        <location evidence="2">Cytoplasm</location>
    </subcellularLocation>
    <subcellularLocation>
        <location evidence="1">Early endosome</location>
    </subcellularLocation>
</comment>
<keyword evidence="5" id="KW-0963">Cytoplasm</keyword>
<keyword evidence="9" id="KW-0967">Endosome</keyword>
<evidence type="ECO:0000256" key="6">
    <source>
        <dbReference type="ARBA" id="ARBA00022553"/>
    </source>
</evidence>
<dbReference type="PROSITE" id="PS50178">
    <property type="entry name" value="ZF_FYVE"/>
    <property type="match status" value="1"/>
</dbReference>
<keyword evidence="4" id="KW-0813">Transport</keyword>
<evidence type="ECO:0000256" key="2">
    <source>
        <dbReference type="ARBA" id="ARBA00004496"/>
    </source>
</evidence>
<dbReference type="GO" id="GO:0008270">
    <property type="term" value="F:zinc ion binding"/>
    <property type="evidence" value="ECO:0007669"/>
    <property type="project" value="UniProtKB-KW"/>
</dbReference>
<reference evidence="18" key="1">
    <citation type="journal article" date="2023" name="Mol. Biol. Evol.">
        <title>Third-Generation Sequencing Reveals the Adaptive Role of the Epigenome in Three Deep-Sea Polychaetes.</title>
        <authorList>
            <person name="Perez M."/>
            <person name="Aroh O."/>
            <person name="Sun Y."/>
            <person name="Lan Y."/>
            <person name="Juniper S.K."/>
            <person name="Young C.R."/>
            <person name="Angers B."/>
            <person name="Qian P.Y."/>
        </authorList>
    </citation>
    <scope>NUCLEOTIDE SEQUENCE</scope>
    <source>
        <strain evidence="18">P08H-3</strain>
    </source>
</reference>
<dbReference type="Pfam" id="PF01363">
    <property type="entry name" value="FYVE"/>
    <property type="match status" value="1"/>
</dbReference>
<gene>
    <name evidence="18" type="ORF">LSH36_986g00042</name>
</gene>
<feature type="compositionally biased region" description="Basic and acidic residues" evidence="16">
    <location>
        <begin position="356"/>
        <end position="390"/>
    </location>
</feature>
<dbReference type="CDD" id="cd15739">
    <property type="entry name" value="FYVE_RABE_unchar"/>
    <property type="match status" value="1"/>
</dbReference>
<dbReference type="SUPFAM" id="SSF103652">
    <property type="entry name" value="G protein-binding domain"/>
    <property type="match status" value="1"/>
</dbReference>
<evidence type="ECO:0000313" key="18">
    <source>
        <dbReference type="EMBL" id="KAK2142195.1"/>
    </source>
</evidence>
<evidence type="ECO:0000256" key="8">
    <source>
        <dbReference type="ARBA" id="ARBA00022723"/>
    </source>
</evidence>
<evidence type="ECO:0000313" key="19">
    <source>
        <dbReference type="Proteomes" id="UP001208570"/>
    </source>
</evidence>
<dbReference type="InterPro" id="IPR015390">
    <property type="entry name" value="Rabaptin_Rab5-bd_dom"/>
</dbReference>
<dbReference type="SMART" id="SM00064">
    <property type="entry name" value="FYVE"/>
    <property type="match status" value="1"/>
</dbReference>
<keyword evidence="10 14" id="KW-0863">Zinc-finger</keyword>
<dbReference type="Gene3D" id="1.20.5.730">
    <property type="entry name" value="Single helix bin"/>
    <property type="match status" value="1"/>
</dbReference>
<keyword evidence="19" id="KW-1185">Reference proteome</keyword>
<feature type="region of interest" description="Disordered" evidence="16">
    <location>
        <begin position="1"/>
        <end position="27"/>
    </location>
</feature>
<dbReference type="AlphaFoldDB" id="A0AAD9MQY3"/>
<dbReference type="GO" id="GO:0005096">
    <property type="term" value="F:GTPase activator activity"/>
    <property type="evidence" value="ECO:0007669"/>
    <property type="project" value="InterPro"/>
</dbReference>
<dbReference type="GO" id="GO:0005769">
    <property type="term" value="C:early endosome"/>
    <property type="evidence" value="ECO:0007669"/>
    <property type="project" value="UniProtKB-SubCell"/>
</dbReference>
<keyword evidence="7" id="KW-0254">Endocytosis</keyword>
<dbReference type="GO" id="GO:0015031">
    <property type="term" value="P:protein transport"/>
    <property type="evidence" value="ECO:0007669"/>
    <property type="project" value="UniProtKB-KW"/>
</dbReference>
<proteinExistence type="inferred from homology"/>
<feature type="coiled-coil region" evidence="15">
    <location>
        <begin position="726"/>
        <end position="841"/>
    </location>
</feature>
<keyword evidence="12" id="KW-0653">Protein transport</keyword>
<keyword evidence="13 15" id="KW-0175">Coiled coil</keyword>
<protein>
    <recommendedName>
        <fullName evidence="17">FYVE-type domain-containing protein</fullName>
    </recommendedName>
</protein>
<dbReference type="InterPro" id="IPR018514">
    <property type="entry name" value="Rabaptin_CC"/>
</dbReference>
<comment type="similarity">
    <text evidence="3">Belongs to the rabaptin family.</text>
</comment>
<feature type="coiled-coil region" evidence="15">
    <location>
        <begin position="556"/>
        <end position="675"/>
    </location>
</feature>
<name>A0AAD9MQY3_9ANNE</name>
<keyword evidence="6" id="KW-0597">Phosphoprotein</keyword>
<evidence type="ECO:0000256" key="13">
    <source>
        <dbReference type="ARBA" id="ARBA00023054"/>
    </source>
</evidence>
<evidence type="ECO:0000256" key="11">
    <source>
        <dbReference type="ARBA" id="ARBA00022833"/>
    </source>
</evidence>
<dbReference type="PANTHER" id="PTHR31179">
    <property type="entry name" value="RAB GTPASE-BINDING EFFECTOR PROTEIN"/>
    <property type="match status" value="1"/>
</dbReference>
<dbReference type="PANTHER" id="PTHR31179:SF7">
    <property type="entry name" value="FYVE-TYPE DOMAIN-CONTAINING PROTEIN"/>
    <property type="match status" value="1"/>
</dbReference>
<dbReference type="InterPro" id="IPR003914">
    <property type="entry name" value="Rabaptin"/>
</dbReference>
<evidence type="ECO:0000256" key="15">
    <source>
        <dbReference type="SAM" id="Coils"/>
    </source>
</evidence>
<organism evidence="18 19">
    <name type="scientific">Paralvinella palmiformis</name>
    <dbReference type="NCBI Taxonomy" id="53620"/>
    <lineage>
        <taxon>Eukaryota</taxon>
        <taxon>Metazoa</taxon>
        <taxon>Spiralia</taxon>
        <taxon>Lophotrochozoa</taxon>
        <taxon>Annelida</taxon>
        <taxon>Polychaeta</taxon>
        <taxon>Sedentaria</taxon>
        <taxon>Canalipalpata</taxon>
        <taxon>Terebellida</taxon>
        <taxon>Terebelliformia</taxon>
        <taxon>Alvinellidae</taxon>
        <taxon>Paralvinella</taxon>
    </lineage>
</organism>
<evidence type="ECO:0000256" key="12">
    <source>
        <dbReference type="ARBA" id="ARBA00022927"/>
    </source>
</evidence>
<dbReference type="SUPFAM" id="SSF57903">
    <property type="entry name" value="FYVE/PHD zinc finger"/>
    <property type="match status" value="1"/>
</dbReference>
<dbReference type="Pfam" id="PF03528">
    <property type="entry name" value="Rabaptin"/>
    <property type="match status" value="1"/>
</dbReference>
<dbReference type="InterPro" id="IPR013083">
    <property type="entry name" value="Znf_RING/FYVE/PHD"/>
</dbReference>
<evidence type="ECO:0000259" key="17">
    <source>
        <dbReference type="PROSITE" id="PS50178"/>
    </source>
</evidence>
<dbReference type="Gene3D" id="1.20.5.340">
    <property type="match status" value="1"/>
</dbReference>
<evidence type="ECO:0000256" key="16">
    <source>
        <dbReference type="SAM" id="MobiDB-lite"/>
    </source>
</evidence>